<sequence>MKLLLISIILLVVAVSGITIRILLIKNDYFKGTCSSNNPLLEKGGIGCACSAK</sequence>
<dbReference type="STRING" id="946677.SAMN05444484_11249"/>
<dbReference type="EMBL" id="FRBT01000012">
    <property type="protein sequence ID" value="SHM89034.1"/>
    <property type="molecule type" value="Genomic_DNA"/>
</dbReference>
<accession>A0A1M7MDX8</accession>
<evidence type="ECO:0008006" key="3">
    <source>
        <dbReference type="Google" id="ProtNLM"/>
    </source>
</evidence>
<proteinExistence type="predicted"/>
<evidence type="ECO:0000313" key="2">
    <source>
        <dbReference type="Proteomes" id="UP000184028"/>
    </source>
</evidence>
<keyword evidence="2" id="KW-1185">Reference proteome</keyword>
<name>A0A1M7MDX8_9FLAO</name>
<protein>
    <recommendedName>
        <fullName evidence="3">Membrane or secreted protein</fullName>
    </recommendedName>
</protein>
<organism evidence="1 2">
    <name type="scientific">Flavobacterium chilense</name>
    <dbReference type="NCBI Taxonomy" id="946677"/>
    <lineage>
        <taxon>Bacteria</taxon>
        <taxon>Pseudomonadati</taxon>
        <taxon>Bacteroidota</taxon>
        <taxon>Flavobacteriia</taxon>
        <taxon>Flavobacteriales</taxon>
        <taxon>Flavobacteriaceae</taxon>
        <taxon>Flavobacterium</taxon>
    </lineage>
</organism>
<reference evidence="2" key="1">
    <citation type="submission" date="2016-11" db="EMBL/GenBank/DDBJ databases">
        <authorList>
            <person name="Varghese N."/>
            <person name="Submissions S."/>
        </authorList>
    </citation>
    <scope>NUCLEOTIDE SEQUENCE [LARGE SCALE GENOMIC DNA]</scope>
    <source>
        <strain evidence="2">DSM 24724</strain>
    </source>
</reference>
<gene>
    <name evidence="1" type="ORF">SAMN05444484_11249</name>
</gene>
<dbReference type="AlphaFoldDB" id="A0A1M7MDX8"/>
<dbReference type="Proteomes" id="UP000184028">
    <property type="component" value="Unassembled WGS sequence"/>
</dbReference>
<dbReference type="RefSeq" id="WP_143155089.1">
    <property type="nucleotide sequence ID" value="NZ_FRBT01000012.1"/>
</dbReference>
<evidence type="ECO:0000313" key="1">
    <source>
        <dbReference type="EMBL" id="SHM89034.1"/>
    </source>
</evidence>